<sequence length="139" mass="15073">MKIYSNVVNIYMQGTGNDDHTIQMPPDQVQESASMDQRTQQLARDICKISVPTLVIAIGTALYKSASGVLFLHHPLAYYCGLAAIFVAGVGETLAAYWLACSRDANGRHFTIGKAVWWASIVPLIFVLGIGGCHVIVGY</sequence>
<dbReference type="PANTHER" id="PTHR33530:SF15">
    <property type="entry name" value="OS01G0147100 PROTEIN"/>
    <property type="match status" value="1"/>
</dbReference>
<dbReference type="EnsemblPlants" id="TraesCS3A02G058900.1">
    <property type="protein sequence ID" value="TraesCS3A02G058900.1"/>
    <property type="gene ID" value="TraesCS3A02G058900"/>
</dbReference>
<evidence type="ECO:0000313" key="3">
    <source>
        <dbReference type="Proteomes" id="UP000019116"/>
    </source>
</evidence>
<dbReference type="OrthoDB" id="691982at2759"/>
<feature type="transmembrane region" description="Helical" evidence="1">
    <location>
        <begin position="46"/>
        <end position="64"/>
    </location>
</feature>
<dbReference type="InterPro" id="IPR022149">
    <property type="entry name" value="DUF3681"/>
</dbReference>
<keyword evidence="1" id="KW-0812">Transmembrane</keyword>
<dbReference type="Pfam" id="PF12442">
    <property type="entry name" value="DUF3681"/>
    <property type="match status" value="1"/>
</dbReference>
<evidence type="ECO:0008006" key="4">
    <source>
        <dbReference type="Google" id="ProtNLM"/>
    </source>
</evidence>
<dbReference type="Gramene" id="TraesCS3A03G0126400.1">
    <property type="protein sequence ID" value="TraesCS3A03G0126400.1.CDS"/>
    <property type="gene ID" value="TraesCS3A03G0126400"/>
</dbReference>
<keyword evidence="1" id="KW-0472">Membrane</keyword>
<dbReference type="AlphaFoldDB" id="A0A3B6EAB1"/>
<feature type="transmembrane region" description="Helical" evidence="1">
    <location>
        <begin position="112"/>
        <end position="137"/>
    </location>
</feature>
<dbReference type="Gramene" id="TraesWEE_scaffold_002757_01G000200.1">
    <property type="protein sequence ID" value="TraesWEE_scaffold_002757_01G000200.1"/>
    <property type="gene ID" value="TraesWEE_scaffold_002757_01G000200"/>
</dbReference>
<keyword evidence="3" id="KW-1185">Reference proteome</keyword>
<accession>A0A3B6EAB1</accession>
<dbReference type="Proteomes" id="UP000019116">
    <property type="component" value="Chromosome 3A"/>
</dbReference>
<dbReference type="PANTHER" id="PTHR33530">
    <property type="entry name" value="OS01G0147100 PROTEIN"/>
    <property type="match status" value="1"/>
</dbReference>
<evidence type="ECO:0000313" key="2">
    <source>
        <dbReference type="EnsemblPlants" id="TraesCS3A02G058900.1"/>
    </source>
</evidence>
<organism evidence="2">
    <name type="scientific">Triticum aestivum</name>
    <name type="common">Wheat</name>
    <dbReference type="NCBI Taxonomy" id="4565"/>
    <lineage>
        <taxon>Eukaryota</taxon>
        <taxon>Viridiplantae</taxon>
        <taxon>Streptophyta</taxon>
        <taxon>Embryophyta</taxon>
        <taxon>Tracheophyta</taxon>
        <taxon>Spermatophyta</taxon>
        <taxon>Magnoliopsida</taxon>
        <taxon>Liliopsida</taxon>
        <taxon>Poales</taxon>
        <taxon>Poaceae</taxon>
        <taxon>BOP clade</taxon>
        <taxon>Pooideae</taxon>
        <taxon>Triticodae</taxon>
        <taxon>Triticeae</taxon>
        <taxon>Triticinae</taxon>
        <taxon>Triticum</taxon>
    </lineage>
</organism>
<reference evidence="2" key="1">
    <citation type="submission" date="2018-08" db="EMBL/GenBank/DDBJ databases">
        <authorList>
            <person name="Rossello M."/>
        </authorList>
    </citation>
    <scope>NUCLEOTIDE SEQUENCE [LARGE SCALE GENOMIC DNA]</scope>
    <source>
        <strain evidence="2">cv. Chinese Spring</strain>
    </source>
</reference>
<name>A0A3B6EAB1_WHEAT</name>
<reference evidence="2" key="2">
    <citation type="submission" date="2018-10" db="UniProtKB">
        <authorList>
            <consortium name="EnsemblPlants"/>
        </authorList>
    </citation>
    <scope>IDENTIFICATION</scope>
</reference>
<keyword evidence="1" id="KW-1133">Transmembrane helix</keyword>
<dbReference type="Gramene" id="TraesCS3A02G058900.1">
    <property type="protein sequence ID" value="TraesCS3A02G058900.1"/>
    <property type="gene ID" value="TraesCS3A02G058900"/>
</dbReference>
<protein>
    <recommendedName>
        <fullName evidence="4">Transmembrane protein</fullName>
    </recommendedName>
</protein>
<evidence type="ECO:0000256" key="1">
    <source>
        <dbReference type="SAM" id="Phobius"/>
    </source>
</evidence>
<feature type="transmembrane region" description="Helical" evidence="1">
    <location>
        <begin position="76"/>
        <end position="100"/>
    </location>
</feature>
<dbReference type="OMA" id="HHIFAAY"/>
<proteinExistence type="predicted"/>